<feature type="transmembrane region" description="Helical" evidence="1">
    <location>
        <begin position="143"/>
        <end position="164"/>
    </location>
</feature>
<feature type="transmembrane region" description="Helical" evidence="1">
    <location>
        <begin position="77"/>
        <end position="99"/>
    </location>
</feature>
<feature type="domain" description="Potassium channel" evidence="2">
    <location>
        <begin position="85"/>
        <end position="164"/>
    </location>
</feature>
<dbReference type="AlphaFoldDB" id="A0A291QMF5"/>
<organism evidence="3 4">
    <name type="scientific">Streptomyces formicae</name>
    <dbReference type="NCBI Taxonomy" id="1616117"/>
    <lineage>
        <taxon>Bacteria</taxon>
        <taxon>Bacillati</taxon>
        <taxon>Actinomycetota</taxon>
        <taxon>Actinomycetes</taxon>
        <taxon>Kitasatosporales</taxon>
        <taxon>Streptomycetaceae</taxon>
        <taxon>Streptomyces</taxon>
    </lineage>
</organism>
<dbReference type="EMBL" id="CP022685">
    <property type="protein sequence ID" value="ATL32732.1"/>
    <property type="molecule type" value="Genomic_DNA"/>
</dbReference>
<feature type="transmembrane region" description="Helical" evidence="1">
    <location>
        <begin position="111"/>
        <end position="131"/>
    </location>
</feature>
<dbReference type="KEGG" id="sfk:KY5_7714c"/>
<dbReference type="SUPFAM" id="SSF81324">
    <property type="entry name" value="Voltage-gated potassium channels"/>
    <property type="match status" value="1"/>
</dbReference>
<evidence type="ECO:0000313" key="3">
    <source>
        <dbReference type="EMBL" id="ATL32732.1"/>
    </source>
</evidence>
<dbReference type="Pfam" id="PF07885">
    <property type="entry name" value="Ion_trans_2"/>
    <property type="match status" value="1"/>
</dbReference>
<protein>
    <submittedName>
        <fullName evidence="3">Putative membrane protein</fullName>
    </submittedName>
</protein>
<gene>
    <name evidence="3" type="ORF">KY5_7714c</name>
</gene>
<name>A0A291QMF5_9ACTN</name>
<keyword evidence="1" id="KW-1133">Transmembrane helix</keyword>
<dbReference type="InterPro" id="IPR013099">
    <property type="entry name" value="K_chnl_dom"/>
</dbReference>
<feature type="transmembrane region" description="Helical" evidence="1">
    <location>
        <begin position="45"/>
        <end position="65"/>
    </location>
</feature>
<keyword evidence="1" id="KW-0472">Membrane</keyword>
<evidence type="ECO:0000256" key="1">
    <source>
        <dbReference type="SAM" id="Phobius"/>
    </source>
</evidence>
<keyword evidence="1" id="KW-0812">Transmembrane</keyword>
<dbReference type="Gene3D" id="1.10.287.70">
    <property type="match status" value="1"/>
</dbReference>
<sequence>MKDPTDDDKRTLWHRPALLATASAVMVTAYFLLPLHLLGPHRPLLSWLAFVAGLTLVAVALLRQIQHVLAERTGTRPAWMIAGLMCLTVLLFASAYYVLARQQGEFIGLRTRVDALYFTVVTLATVGYGDISPSGQTARVLTLLQLLYSFVFLTAGATTLTRLLRGRIVRRGRGSAERRQG</sequence>
<evidence type="ECO:0000259" key="2">
    <source>
        <dbReference type="Pfam" id="PF07885"/>
    </source>
</evidence>
<dbReference type="Proteomes" id="UP000221011">
    <property type="component" value="Chromosome"/>
</dbReference>
<keyword evidence="4" id="KW-1185">Reference proteome</keyword>
<accession>A0A291QMF5</accession>
<feature type="transmembrane region" description="Helical" evidence="1">
    <location>
        <begin position="12"/>
        <end position="33"/>
    </location>
</feature>
<proteinExistence type="predicted"/>
<evidence type="ECO:0000313" key="4">
    <source>
        <dbReference type="Proteomes" id="UP000221011"/>
    </source>
</evidence>
<reference evidence="3 4" key="1">
    <citation type="submission" date="2017-08" db="EMBL/GenBank/DDBJ databases">
        <title>Complete Genome Sequence of Streptomyces formicae KY5, the formicamycin producer.</title>
        <authorList>
            <person name="Holmes N.A."/>
            <person name="Devine R."/>
            <person name="Qin Z."/>
            <person name="Seipke R.F."/>
            <person name="Wilkinson B."/>
            <person name="Hutchings M.I."/>
        </authorList>
    </citation>
    <scope>NUCLEOTIDE SEQUENCE [LARGE SCALE GENOMIC DNA]</scope>
    <source>
        <strain evidence="3 4">KY5</strain>
    </source>
</reference>